<evidence type="ECO:0000313" key="4">
    <source>
        <dbReference type="Proteomes" id="UP000584931"/>
    </source>
</evidence>
<feature type="transmembrane region" description="Helical" evidence="2">
    <location>
        <begin position="36"/>
        <end position="56"/>
    </location>
</feature>
<dbReference type="Pfam" id="PF10825">
    <property type="entry name" value="DUF2752"/>
    <property type="match status" value="1"/>
</dbReference>
<keyword evidence="2" id="KW-0472">Membrane</keyword>
<dbReference type="Proteomes" id="UP000584931">
    <property type="component" value="Unassembled WGS sequence"/>
</dbReference>
<accession>A0A7Y9X852</accession>
<feature type="transmembrane region" description="Helical" evidence="2">
    <location>
        <begin position="68"/>
        <end position="88"/>
    </location>
</feature>
<dbReference type="AlphaFoldDB" id="A0A7Y9X852"/>
<evidence type="ECO:0000256" key="1">
    <source>
        <dbReference type="SAM" id="MobiDB-lite"/>
    </source>
</evidence>
<organism evidence="3 4">
    <name type="scientific">Nocardiopsis sinuspersici</name>
    <dbReference type="NCBI Taxonomy" id="501010"/>
    <lineage>
        <taxon>Bacteria</taxon>
        <taxon>Bacillati</taxon>
        <taxon>Actinomycetota</taxon>
        <taxon>Actinomycetes</taxon>
        <taxon>Streptosporangiales</taxon>
        <taxon>Nocardiopsidaceae</taxon>
        <taxon>Nocardiopsis</taxon>
    </lineage>
</organism>
<name>A0A7Y9X852_9ACTN</name>
<dbReference type="RefSeq" id="WP_394354388.1">
    <property type="nucleotide sequence ID" value="NZ_JACCHL010000001.1"/>
</dbReference>
<dbReference type="EMBL" id="JACCHL010000001">
    <property type="protein sequence ID" value="NYH50934.1"/>
    <property type="molecule type" value="Genomic_DNA"/>
</dbReference>
<keyword evidence="2" id="KW-0812">Transmembrane</keyword>
<sequence length="170" mass="18785">MRTHQIPPPEAAVASAQPAQHRPSRLQSLLDRVPPVVWPVSLGALGLAGAALLHVVDPNEPGNYPTCPWLLLTGTFCPGCGSMRAVALTTRLDILGAVGMNPLLFVLAPYLLLVYALWFADTLRPRRRPRRLAPTWFVWGLLTVIMAHWILRNLPWFSFLAPGTPLFPGW</sequence>
<evidence type="ECO:0008006" key="5">
    <source>
        <dbReference type="Google" id="ProtNLM"/>
    </source>
</evidence>
<comment type="caution">
    <text evidence="3">The sequence shown here is derived from an EMBL/GenBank/DDBJ whole genome shotgun (WGS) entry which is preliminary data.</text>
</comment>
<keyword evidence="2" id="KW-1133">Transmembrane helix</keyword>
<reference evidence="3 4" key="1">
    <citation type="submission" date="2020-07" db="EMBL/GenBank/DDBJ databases">
        <title>Sequencing the genomes of 1000 actinobacteria strains.</title>
        <authorList>
            <person name="Klenk H.-P."/>
        </authorList>
    </citation>
    <scope>NUCLEOTIDE SEQUENCE [LARGE SCALE GENOMIC DNA]</scope>
    <source>
        <strain evidence="3 4">DSM 45278</strain>
    </source>
</reference>
<feature type="transmembrane region" description="Helical" evidence="2">
    <location>
        <begin position="132"/>
        <end position="151"/>
    </location>
</feature>
<proteinExistence type="predicted"/>
<protein>
    <recommendedName>
        <fullName evidence="5">DUF2752 domain-containing protein</fullName>
    </recommendedName>
</protein>
<feature type="transmembrane region" description="Helical" evidence="2">
    <location>
        <begin position="94"/>
        <end position="120"/>
    </location>
</feature>
<dbReference type="InterPro" id="IPR021215">
    <property type="entry name" value="DUF2752"/>
</dbReference>
<gene>
    <name evidence="3" type="ORF">HNR06_000523</name>
</gene>
<feature type="compositionally biased region" description="Pro residues" evidence="1">
    <location>
        <begin position="1"/>
        <end position="10"/>
    </location>
</feature>
<feature type="region of interest" description="Disordered" evidence="1">
    <location>
        <begin position="1"/>
        <end position="20"/>
    </location>
</feature>
<evidence type="ECO:0000256" key="2">
    <source>
        <dbReference type="SAM" id="Phobius"/>
    </source>
</evidence>
<evidence type="ECO:0000313" key="3">
    <source>
        <dbReference type="EMBL" id="NYH50934.1"/>
    </source>
</evidence>